<evidence type="ECO:0000256" key="2">
    <source>
        <dbReference type="ARBA" id="ARBA00009347"/>
    </source>
</evidence>
<gene>
    <name evidence="8" type="ORF">N9A08_08290</name>
</gene>
<dbReference type="PANTHER" id="PTHR43884:SF25">
    <property type="entry name" value="ACYL-COA DEHYDROGENASE YDBM-RELATED"/>
    <property type="match status" value="1"/>
</dbReference>
<organism evidence="8 9">
    <name type="scientific">Arthrobacter koreensis</name>
    <dbReference type="NCBI Taxonomy" id="199136"/>
    <lineage>
        <taxon>Bacteria</taxon>
        <taxon>Bacillati</taxon>
        <taxon>Actinomycetota</taxon>
        <taxon>Actinomycetes</taxon>
        <taxon>Micrococcales</taxon>
        <taxon>Micrococcaceae</taxon>
        <taxon>Arthrobacter</taxon>
    </lineage>
</organism>
<dbReference type="SUPFAM" id="SSF56645">
    <property type="entry name" value="Acyl-CoA dehydrogenase NM domain-like"/>
    <property type="match status" value="1"/>
</dbReference>
<dbReference type="InterPro" id="IPR009075">
    <property type="entry name" value="AcylCo_DH/oxidase_C"/>
</dbReference>
<dbReference type="InterPro" id="IPR013786">
    <property type="entry name" value="AcylCoA_DH/ox_N"/>
</dbReference>
<dbReference type="PANTHER" id="PTHR43884">
    <property type="entry name" value="ACYL-COA DEHYDROGENASE"/>
    <property type="match status" value="1"/>
</dbReference>
<comment type="similarity">
    <text evidence="2">Belongs to the acyl-CoA dehydrogenase family.</text>
</comment>
<dbReference type="RefSeq" id="WP_263126840.1">
    <property type="nucleotide sequence ID" value="NZ_CP106856.1"/>
</dbReference>
<comment type="cofactor">
    <cofactor evidence="1">
        <name>FAD</name>
        <dbReference type="ChEBI" id="CHEBI:57692"/>
    </cofactor>
</comment>
<dbReference type="InterPro" id="IPR046373">
    <property type="entry name" value="Acyl-CoA_Oxase/DH_mid-dom_sf"/>
</dbReference>
<keyword evidence="9" id="KW-1185">Reference proteome</keyword>
<evidence type="ECO:0000313" key="9">
    <source>
        <dbReference type="Proteomes" id="UP001063368"/>
    </source>
</evidence>
<dbReference type="PIRSF" id="PIRSF016578">
    <property type="entry name" value="HsaA"/>
    <property type="match status" value="1"/>
</dbReference>
<dbReference type="Proteomes" id="UP001063368">
    <property type="component" value="Chromosome"/>
</dbReference>
<dbReference type="InterPro" id="IPR036250">
    <property type="entry name" value="AcylCo_DH-like_C"/>
</dbReference>
<proteinExistence type="inferred from homology"/>
<evidence type="ECO:0000259" key="6">
    <source>
        <dbReference type="Pfam" id="PF00441"/>
    </source>
</evidence>
<feature type="domain" description="Acyl-CoA dehydrogenase/oxidase C-terminal" evidence="6">
    <location>
        <begin position="242"/>
        <end position="359"/>
    </location>
</feature>
<dbReference type="Gene3D" id="1.20.140.10">
    <property type="entry name" value="Butyryl-CoA Dehydrogenase, subunit A, domain 3"/>
    <property type="match status" value="1"/>
</dbReference>
<feature type="domain" description="Acyl-CoA dehydrogenase/oxidase N-terminal" evidence="7">
    <location>
        <begin position="16"/>
        <end position="110"/>
    </location>
</feature>
<accession>A0ABY6FNH8</accession>
<dbReference type="EMBL" id="CP106856">
    <property type="protein sequence ID" value="UYB34665.1"/>
    <property type="molecule type" value="Genomic_DNA"/>
</dbReference>
<reference evidence="8" key="1">
    <citation type="submission" date="2022-09" db="EMBL/GenBank/DDBJ databases">
        <authorList>
            <person name="Li D."/>
            <person name="Cheng J."/>
            <person name="Li Y."/>
        </authorList>
    </citation>
    <scope>NUCLEOTIDE SEQUENCE</scope>
    <source>
        <strain evidence="8">DL</strain>
    </source>
</reference>
<evidence type="ECO:0000313" key="8">
    <source>
        <dbReference type="EMBL" id="UYB34665.1"/>
    </source>
</evidence>
<keyword evidence="3" id="KW-0285">Flavoprotein</keyword>
<keyword evidence="5" id="KW-0560">Oxidoreductase</keyword>
<dbReference type="InterPro" id="IPR037069">
    <property type="entry name" value="AcylCoA_DH/ox_N_sf"/>
</dbReference>
<dbReference type="Gene3D" id="2.40.110.10">
    <property type="entry name" value="Butyryl-CoA Dehydrogenase, subunit A, domain 2"/>
    <property type="match status" value="1"/>
</dbReference>
<evidence type="ECO:0000256" key="3">
    <source>
        <dbReference type="ARBA" id="ARBA00022630"/>
    </source>
</evidence>
<keyword evidence="4" id="KW-0274">FAD</keyword>
<name>A0ABY6FNH8_9MICC</name>
<dbReference type="InterPro" id="IPR009100">
    <property type="entry name" value="AcylCoA_DH/oxidase_NM_dom_sf"/>
</dbReference>
<protein>
    <submittedName>
        <fullName evidence="8">Acyl-CoA/acyl-ACP dehydrogenase</fullName>
    </submittedName>
</protein>
<dbReference type="Pfam" id="PF00441">
    <property type="entry name" value="Acyl-CoA_dh_1"/>
    <property type="match status" value="1"/>
</dbReference>
<dbReference type="Pfam" id="PF02771">
    <property type="entry name" value="Acyl-CoA_dh_N"/>
    <property type="match status" value="1"/>
</dbReference>
<dbReference type="Gene3D" id="1.10.540.10">
    <property type="entry name" value="Acyl-CoA dehydrogenase/oxidase, N-terminal domain"/>
    <property type="match status" value="1"/>
</dbReference>
<dbReference type="SUPFAM" id="SSF47203">
    <property type="entry name" value="Acyl-CoA dehydrogenase C-terminal domain-like"/>
    <property type="match status" value="1"/>
</dbReference>
<evidence type="ECO:0000259" key="7">
    <source>
        <dbReference type="Pfam" id="PF02771"/>
    </source>
</evidence>
<evidence type="ECO:0000256" key="1">
    <source>
        <dbReference type="ARBA" id="ARBA00001974"/>
    </source>
</evidence>
<sequence>MTSPEEILPPDLLETLRGRAARYDRDNSFFAEDLEDLRSAGYLALFTPVEQGGSGLDIPAVVKCQRRLASAAPATALAVNMHLVWCGVAHLLARGGDDSLSFVLEEAAQGELFAFGISEPGNPAVLFDSKTAAVPQDGGGYAFTGRKIFTSLSPAWTRLGIFGKDSSSEEEPRLVFGFADRSTSGISALDDWNTMGMRASQSRTTLLEEAVVPAARIVRHTPVGPHADAFVFGIFSLFETLLSAVYTGLAGRALDLAAEAAGKRRVQGEPASRDPHTRWRVADAAIRLDGAILQLDAVARDLESGTDHGPFWFPRLSGLKLRTTDTARGIVETAMQVAGGAGYFRGSEIERLYRDVLAGMFHPSSEDSAHDSMARAVLGPVDGQ</sequence>
<dbReference type="CDD" id="cd00567">
    <property type="entry name" value="ACAD"/>
    <property type="match status" value="1"/>
</dbReference>
<evidence type="ECO:0000256" key="5">
    <source>
        <dbReference type="ARBA" id="ARBA00023002"/>
    </source>
</evidence>
<evidence type="ECO:0000256" key="4">
    <source>
        <dbReference type="ARBA" id="ARBA00022827"/>
    </source>
</evidence>